<feature type="repeat" description="ANK" evidence="16">
    <location>
        <begin position="1070"/>
        <end position="1102"/>
    </location>
</feature>
<feature type="repeat" description="ANK" evidence="16">
    <location>
        <begin position="1171"/>
        <end position="1203"/>
    </location>
</feature>
<feature type="repeat" description="ANK" evidence="16">
    <location>
        <begin position="1004"/>
        <end position="1036"/>
    </location>
</feature>
<keyword evidence="9" id="KW-0638">Presynaptic neurotoxin</keyword>
<feature type="repeat" description="ANK" evidence="16">
    <location>
        <begin position="1785"/>
        <end position="1817"/>
    </location>
</feature>
<keyword evidence="3" id="KW-0268">Exocytosis</keyword>
<dbReference type="GO" id="GO:0006887">
    <property type="term" value="P:exocytosis"/>
    <property type="evidence" value="ECO:0007669"/>
    <property type="project" value="UniProtKB-KW"/>
</dbReference>
<evidence type="ECO:0000313" key="18">
    <source>
        <dbReference type="Proteomes" id="UP000887013"/>
    </source>
</evidence>
<organism evidence="17 18">
    <name type="scientific">Nephila pilipes</name>
    <name type="common">Giant wood spider</name>
    <name type="synonym">Nephila maculata</name>
    <dbReference type="NCBI Taxonomy" id="299642"/>
    <lineage>
        <taxon>Eukaryota</taxon>
        <taxon>Metazoa</taxon>
        <taxon>Ecdysozoa</taxon>
        <taxon>Arthropoda</taxon>
        <taxon>Chelicerata</taxon>
        <taxon>Arachnida</taxon>
        <taxon>Araneae</taxon>
        <taxon>Araneomorphae</taxon>
        <taxon>Entelegynae</taxon>
        <taxon>Araneoidea</taxon>
        <taxon>Nephilidae</taxon>
        <taxon>Nephila</taxon>
    </lineage>
</organism>
<comment type="subcellular location">
    <subcellularLocation>
        <location evidence="2">Secreted</location>
    </subcellularLocation>
    <subcellularLocation>
        <location evidence="1">Target cell membrane</location>
    </subcellularLocation>
</comment>
<evidence type="ECO:0000256" key="4">
    <source>
        <dbReference type="ARBA" id="ARBA00022525"/>
    </source>
</evidence>
<evidence type="ECO:0000256" key="8">
    <source>
        <dbReference type="ARBA" id="ARBA00022737"/>
    </source>
</evidence>
<feature type="repeat" description="ANK" evidence="16">
    <location>
        <begin position="1429"/>
        <end position="1461"/>
    </location>
</feature>
<evidence type="ECO:0000256" key="15">
    <source>
        <dbReference type="ARBA" id="ARBA00049811"/>
    </source>
</evidence>
<dbReference type="EMBL" id="BMAW01053131">
    <property type="protein sequence ID" value="GFS89404.1"/>
    <property type="molecule type" value="Genomic_DNA"/>
</dbReference>
<dbReference type="Proteomes" id="UP000887013">
    <property type="component" value="Unassembled WGS sequence"/>
</dbReference>
<comment type="caution">
    <text evidence="17">The sequence shown here is derived from an EMBL/GenBank/DDBJ whole genome shotgun (WGS) entry which is preliminary data.</text>
</comment>
<feature type="repeat" description="ANK" evidence="16">
    <location>
        <begin position="1300"/>
        <end position="1332"/>
    </location>
</feature>
<dbReference type="PROSITE" id="PS50088">
    <property type="entry name" value="ANK_REPEAT"/>
    <property type="match status" value="23"/>
</dbReference>
<evidence type="ECO:0000256" key="14">
    <source>
        <dbReference type="ARBA" id="ARBA00049715"/>
    </source>
</evidence>
<keyword evidence="11" id="KW-0472">Membrane</keyword>
<evidence type="ECO:0000313" key="17">
    <source>
        <dbReference type="EMBL" id="GFS89404.1"/>
    </source>
</evidence>
<keyword evidence="4" id="KW-0964">Secreted</keyword>
<evidence type="ECO:0000256" key="5">
    <source>
        <dbReference type="ARBA" id="ARBA00022537"/>
    </source>
</evidence>
<proteinExistence type="inferred from homology"/>
<feature type="repeat" description="ANK" evidence="16">
    <location>
        <begin position="1037"/>
        <end position="1069"/>
    </location>
</feature>
<keyword evidence="8" id="KW-0677">Repeat</keyword>
<dbReference type="Gene3D" id="1.25.40.20">
    <property type="entry name" value="Ankyrin repeat-containing domain"/>
    <property type="match status" value="9"/>
</dbReference>
<comment type="similarity">
    <text evidence="13">Belongs to the cationic peptide 01 (latrotoxin) family. 03 (alpha-latrotoxin) subfamily.</text>
</comment>
<keyword evidence="18" id="KW-1185">Reference proteome</keyword>
<dbReference type="OrthoDB" id="6433835at2759"/>
<feature type="repeat" description="ANK" evidence="16">
    <location>
        <begin position="937"/>
        <end position="969"/>
    </location>
</feature>
<protein>
    <recommendedName>
        <fullName evidence="15">Alpha-latrotoxin</fullName>
    </recommendedName>
</protein>
<keyword evidence="5" id="KW-1052">Target cell membrane</keyword>
<sequence length="2445" mass="277008">MASHISRDKDALLTLNSGSRKGLLAEFRRLDEVSGKTFCLNILNSMKEVIHNDNVDSLKNFSTFLEHVNHIKSEFINYLETDQIGNFNLVALACQKKAIKVLEYLLSHQGKSLYNLIMHICESDHLLSDEDEFHHNALYYAIRSNLVGLLRILVDKWSEDKNSEQLEDVLSKEYKKLKLRRVFLTNEMELYVHNKILDIRFYQDNLNSNKGSGNAWIHIQKRIEMVHRDIDFLKMHYWDTDPDDTFLVKAELIAKNIHTLKSLLKSTYDRLPWEEIEFILVIFILCCKNRSQTNLVYNSVLNKKRVLSYLESFSEALDHEQRNLKTFDVLQLAKPIGRAKSIRDKVIKEITKNYSSFQELYTDYGRVRDFYSLETVKTYVDLAVTVDITKKEGQLVVMRALQVMGEHFKNTLESPKLSDSTAELLLYSLPSSSRNVITKLRDSLSREIEDGTHFIRTVIEKRPCIFFKNIQSDISKITIVITDLIYKIKTIAIQMIMKEVGSCKHLKDVEYLFGPFRLSIKSLIEEIKKTDSDTLIKGDIGKIEEMFSSLSNMMIDKTTYEIGLLEQINSFIEREKENVFNIRNAFISNAFGLNSIFIASQTGNARAINILREYAEGYKKLKFEEHVLKEEPLMKNIQIPLKQILESALSRTERKNDIFCIVMKIVHFMKFHIHNIKWMKELKGTFHRKKKGKVRSLSALLSPKIYLLQKILTDNDLVGSSLVTNISFFQSNLESKTMVEMLVLDMLSIIQDSCNHNPFFLDGDYPLQVGKNLRNHLAHNNVLINILLNKSPMQLLLNAIKIMNEDFSRHDMKIDKIILCDPSKLENNHTEDLLIVDNQRELFYCLENGDMKRIQDCIKKGADIYGKDINEMTCLHYSAKAPSTEAIEFVLQQGVDVAAKDLNDQTALHIAVKYDTINTVKYFIKTKLLHINDGDVNGKTPLHIAVENGSIKSLKYLLKKLANKNIKDYSGLSPLHSAIIRKDIKIAEILLQKEKNINKNLLPSGYTALHSAAEGGHIHLVNMLIRMKVDADCKTDLDASPLHVATQFGHLEVVKILIFNGADVNAKTLLDETPLHFAAHSGRKEIVELLLNHKAEVNASTLTFHQPLSFAAQAGHVAISELLIKNNADVNALIDLGPNPLHLASQNGHLKLVKLLLNYGAFINQKNIKNDKGTALHYCSSSGHFEVVKLLIESGADLEAKNIHDSKPLHVAVERGYYEIAEILIANGADIHSKNSLGLTALHIAAYNRFEAIVKLLLSKGADIRTENKNNVTPIHIMISSELCDLIITNKSNIDFVDAYGYTTLHLGALSGNLEFVKYCLENGCNVNDRNKFGLTALHLATQGNHQLIVNYLIDIRAETNVKDIDGHTALTIAAKNNCQNITRILIEKTESISQDQIESLCSAAIEGHHDIVNIMLTGCIFDIRTVQENYDLLHGAAENGHMNVVKVLLENGFEINATRKGTVMTPLHCAVLNDHWETVQLLLLKAAYPNAQDQYGRTPLHYAAERGNIDLVESLLDENADIFIKDYKNKTVIELTVDCNQLEIFKLFFLKGVIDVDFKGYLDRSLLHQCALTGSLEMTEYLVESGANIHAKCRDGHKPIHLAAVMGFVKIVEFYLDHNIRVNDLNGNNLTSLHIASECGKANVAELLIKRSANINVSDLNGTAPIHLAALNGHIGVLEILIHNGAYYNVKNKLKQTPLQITKNESVASLLRRIEMLFMAVKNNALLDVQTQLEESAKNSDFCFINANCVENETALHYASRKGHVKVTESLLKHKADPNILNKNKSTPLHYAAEFSHFEIVKILLTNGAIYNALSYDDKIPLNCAVDQNIINLLVFLHKAFIKVRDNNISLLQDLDKMKDLSKVKAVMRAKNREGKTLIEFAILCNFSKTEQLKELFQSDIKSSMNLCDVLLREEKLVEACAVLKRVINKRIEVFGSDNPSVLDIQEIYVTVLCMQKKFNEALTLVEEIYQKRLESLGSYHKLTLAIKSLKASTLSKLEKKEEALNIYKEVIPKQKEILEPNDFRIIDSENGMALVLFQMEKYAEASKVNFEILEKCIKAHGVSHVNTLEAHTNLATTLIKQEKHAEAFQMLEKAYEISKTKFSLHHSNTLRILFNIASTLSFQKKYDESLKIFKELLYIQKVSLPPNDLDILRTEYNIGAVFYYKDMTIAALRIFLALELKFKMVCPNTNLAKDNKTLIEKISFELKMQGLQLVFERIQNEIKETLKSDVKCPLIDLTCEEDDTDYLDSIGITALHLAVVNGDENKINDLLENGFDVLKVTIGGNTALHTAAIHGYAVFADIIIKHTQQHNHSRLDDLINATTAGVRSTALHLASNVDMAMCLLKHGAMFDAENQLDQTPLDLAGDERIYTLLKTIGDIFSIAVNGKWCIIDRIRELDPEEALAVIRSRNSHGNTLIQVALSNNHKDLAKELVEYLKTLTKRQ</sequence>
<dbReference type="SMART" id="SM00248">
    <property type="entry name" value="ANK"/>
    <property type="match status" value="34"/>
</dbReference>
<dbReference type="PANTHER" id="PTHR24198:SF165">
    <property type="entry name" value="ANKYRIN REPEAT-CONTAINING PROTEIN-RELATED"/>
    <property type="match status" value="1"/>
</dbReference>
<evidence type="ECO:0000256" key="6">
    <source>
        <dbReference type="ARBA" id="ARBA00022656"/>
    </source>
</evidence>
<dbReference type="PRINTS" id="PR01415">
    <property type="entry name" value="ANKYRIN"/>
</dbReference>
<evidence type="ECO:0000256" key="12">
    <source>
        <dbReference type="ARBA" id="ARBA00023298"/>
    </source>
</evidence>
<dbReference type="InterPro" id="IPR019734">
    <property type="entry name" value="TPR_rpt"/>
</dbReference>
<dbReference type="InterPro" id="IPR036770">
    <property type="entry name" value="Ankyrin_rpt-contain_sf"/>
</dbReference>
<evidence type="ECO:0000256" key="16">
    <source>
        <dbReference type="PROSITE-ProRule" id="PRU00023"/>
    </source>
</evidence>
<reference evidence="17" key="1">
    <citation type="submission" date="2020-08" db="EMBL/GenBank/DDBJ databases">
        <title>Multicomponent nature underlies the extraordinary mechanical properties of spider dragline silk.</title>
        <authorList>
            <person name="Kono N."/>
            <person name="Nakamura H."/>
            <person name="Mori M."/>
            <person name="Yoshida Y."/>
            <person name="Ohtoshi R."/>
            <person name="Malay A.D."/>
            <person name="Moran D.A.P."/>
            <person name="Tomita M."/>
            <person name="Numata K."/>
            <person name="Arakawa K."/>
        </authorList>
    </citation>
    <scope>NUCLEOTIDE SEQUENCE</scope>
</reference>
<dbReference type="GO" id="GO:0044231">
    <property type="term" value="C:host cell presynaptic membrane"/>
    <property type="evidence" value="ECO:0007669"/>
    <property type="project" value="UniProtKB-KW"/>
</dbReference>
<evidence type="ECO:0000256" key="2">
    <source>
        <dbReference type="ARBA" id="ARBA00004613"/>
    </source>
</evidence>
<feature type="repeat" description="ANK" evidence="16">
    <location>
        <begin position="1136"/>
        <end position="1168"/>
    </location>
</feature>
<evidence type="ECO:0000256" key="9">
    <source>
        <dbReference type="ARBA" id="ARBA00023028"/>
    </source>
</evidence>
<feature type="repeat" description="ANK" evidence="16">
    <location>
        <begin position="1563"/>
        <end position="1595"/>
    </location>
</feature>
<feature type="repeat" description="ANK" evidence="16">
    <location>
        <begin position="1333"/>
        <end position="1365"/>
    </location>
</feature>
<dbReference type="SMART" id="SM00028">
    <property type="entry name" value="TPR"/>
    <property type="match status" value="3"/>
</dbReference>
<dbReference type="GO" id="GO:0005576">
    <property type="term" value="C:extracellular region"/>
    <property type="evidence" value="ECO:0007669"/>
    <property type="project" value="UniProtKB-SubCell"/>
</dbReference>
<evidence type="ECO:0000256" key="7">
    <source>
        <dbReference type="ARBA" id="ARBA00022699"/>
    </source>
</evidence>
<dbReference type="Gene3D" id="1.25.40.10">
    <property type="entry name" value="Tetratricopeptide repeat domain"/>
    <property type="match status" value="2"/>
</dbReference>
<gene>
    <name evidence="17" type="primary">Ank3_24</name>
    <name evidence="17" type="ORF">NPIL_37251</name>
</gene>
<evidence type="ECO:0000256" key="10">
    <source>
        <dbReference type="ARBA" id="ARBA00023043"/>
    </source>
</evidence>
<dbReference type="Pfam" id="PF13424">
    <property type="entry name" value="TPR_12"/>
    <property type="match status" value="1"/>
</dbReference>
<dbReference type="GO" id="GO:0044218">
    <property type="term" value="C:other organism cell membrane"/>
    <property type="evidence" value="ECO:0007669"/>
    <property type="project" value="UniProtKB-KW"/>
</dbReference>
<name>A0A8X6T934_NEPPI</name>
<accession>A0A8X6T934</accession>
<dbReference type="PANTHER" id="PTHR24198">
    <property type="entry name" value="ANKYRIN REPEAT AND PROTEIN KINASE DOMAIN-CONTAINING PROTEIN"/>
    <property type="match status" value="1"/>
</dbReference>
<feature type="repeat" description="ANK" evidence="16">
    <location>
        <begin position="1103"/>
        <end position="1135"/>
    </location>
</feature>
<keyword evidence="10 16" id="KW-0040">ANK repeat</keyword>
<dbReference type="Pfam" id="PF12796">
    <property type="entry name" value="Ank_2"/>
    <property type="match status" value="8"/>
</dbReference>
<feature type="repeat" description="ANK" evidence="16">
    <location>
        <begin position="1629"/>
        <end position="1661"/>
    </location>
</feature>
<dbReference type="GO" id="GO:0005737">
    <property type="term" value="C:cytoplasm"/>
    <property type="evidence" value="ECO:0007669"/>
    <property type="project" value="TreeGrafter"/>
</dbReference>
<dbReference type="Pfam" id="PF13637">
    <property type="entry name" value="Ank_4"/>
    <property type="match status" value="2"/>
</dbReference>
<evidence type="ECO:0000256" key="3">
    <source>
        <dbReference type="ARBA" id="ARBA00022483"/>
    </source>
</evidence>
<comment type="subunit">
    <text evidence="14">Homotetramer in membranes.</text>
</comment>
<evidence type="ECO:0000256" key="13">
    <source>
        <dbReference type="ARBA" id="ARBA00049657"/>
    </source>
</evidence>
<feature type="repeat" description="ANK" evidence="16">
    <location>
        <begin position="1204"/>
        <end position="1236"/>
    </location>
</feature>
<dbReference type="PROSITE" id="PS50297">
    <property type="entry name" value="ANK_REP_REGION"/>
    <property type="match status" value="21"/>
</dbReference>
<feature type="repeat" description="ANK" evidence="16">
    <location>
        <begin position="1237"/>
        <end position="1269"/>
    </location>
</feature>
<dbReference type="InterPro" id="IPR002110">
    <property type="entry name" value="Ankyrin_rpt"/>
</dbReference>
<dbReference type="SUPFAM" id="SSF48403">
    <property type="entry name" value="Ankyrin repeat"/>
    <property type="match status" value="5"/>
</dbReference>
<feature type="repeat" description="ANK" evidence="16">
    <location>
        <begin position="2252"/>
        <end position="2279"/>
    </location>
</feature>
<dbReference type="SUPFAM" id="SSF48452">
    <property type="entry name" value="TPR-like"/>
    <property type="match status" value="2"/>
</dbReference>
<keyword evidence="6" id="KW-0800">Toxin</keyword>
<feature type="repeat" description="ANK" evidence="16">
    <location>
        <begin position="1496"/>
        <end position="1528"/>
    </location>
</feature>
<feature type="repeat" description="ANK" evidence="16">
    <location>
        <begin position="970"/>
        <end position="998"/>
    </location>
</feature>
<evidence type="ECO:0000256" key="1">
    <source>
        <dbReference type="ARBA" id="ARBA00004175"/>
    </source>
</evidence>
<feature type="repeat" description="ANK" evidence="16">
    <location>
        <begin position="1596"/>
        <end position="1628"/>
    </location>
</feature>
<evidence type="ECO:0000256" key="11">
    <source>
        <dbReference type="ARBA" id="ARBA00023136"/>
    </source>
</evidence>
<feature type="repeat" description="ANK" evidence="16">
    <location>
        <begin position="870"/>
        <end position="902"/>
    </location>
</feature>
<dbReference type="InterPro" id="IPR011990">
    <property type="entry name" value="TPR-like_helical_dom_sf"/>
</dbReference>
<feature type="repeat" description="ANK" evidence="16">
    <location>
        <begin position="1463"/>
        <end position="1495"/>
    </location>
</feature>
<dbReference type="Pfam" id="PF00023">
    <property type="entry name" value="Ank"/>
    <property type="match status" value="1"/>
</dbReference>
<dbReference type="GO" id="GO:0090729">
    <property type="term" value="F:toxin activity"/>
    <property type="evidence" value="ECO:0007669"/>
    <property type="project" value="UniProtKB-KW"/>
</dbReference>
<feature type="repeat" description="ANK" evidence="16">
    <location>
        <begin position="1662"/>
        <end position="1694"/>
    </location>
</feature>
<keyword evidence="7" id="KW-0528">Neurotoxin</keyword>
<feature type="repeat" description="ANK" evidence="16">
    <location>
        <begin position="1752"/>
        <end position="1784"/>
    </location>
</feature>
<keyword evidence="12" id="KW-1053">Target membrane</keyword>
<dbReference type="Pfam" id="PF13181">
    <property type="entry name" value="TPR_8"/>
    <property type="match status" value="1"/>
</dbReference>